<evidence type="ECO:0000256" key="1">
    <source>
        <dbReference type="ARBA" id="ARBA00022737"/>
    </source>
</evidence>
<dbReference type="SMART" id="SM00248">
    <property type="entry name" value="ANK"/>
    <property type="match status" value="3"/>
</dbReference>
<dbReference type="EMBL" id="JBBCAQ010000034">
    <property type="protein sequence ID" value="KAK7580487.1"/>
    <property type="molecule type" value="Genomic_DNA"/>
</dbReference>
<dbReference type="Proteomes" id="UP001367676">
    <property type="component" value="Unassembled WGS sequence"/>
</dbReference>
<feature type="repeat" description="ANK" evidence="3">
    <location>
        <begin position="61"/>
        <end position="93"/>
    </location>
</feature>
<dbReference type="InterPro" id="IPR002110">
    <property type="entry name" value="Ankyrin_rpt"/>
</dbReference>
<name>A0AAN9TAT1_9HEMI</name>
<proteinExistence type="predicted"/>
<dbReference type="SUPFAM" id="SSF48403">
    <property type="entry name" value="Ankyrin repeat"/>
    <property type="match status" value="1"/>
</dbReference>
<dbReference type="GO" id="GO:0004842">
    <property type="term" value="F:ubiquitin-protein transferase activity"/>
    <property type="evidence" value="ECO:0007669"/>
    <property type="project" value="TreeGrafter"/>
</dbReference>
<dbReference type="PROSITE" id="PS50088">
    <property type="entry name" value="ANK_REPEAT"/>
    <property type="match status" value="2"/>
</dbReference>
<keyword evidence="1" id="KW-0677">Repeat</keyword>
<dbReference type="PROSITE" id="PS50297">
    <property type="entry name" value="ANK_REP_REGION"/>
    <property type="match status" value="1"/>
</dbReference>
<protein>
    <submittedName>
        <fullName evidence="4">Uncharacterized protein</fullName>
    </submittedName>
</protein>
<evidence type="ECO:0000313" key="5">
    <source>
        <dbReference type="Proteomes" id="UP001367676"/>
    </source>
</evidence>
<evidence type="ECO:0000313" key="4">
    <source>
        <dbReference type="EMBL" id="KAK7580487.1"/>
    </source>
</evidence>
<evidence type="ECO:0000256" key="3">
    <source>
        <dbReference type="PROSITE-ProRule" id="PRU00023"/>
    </source>
</evidence>
<dbReference type="GO" id="GO:0085020">
    <property type="term" value="P:protein K6-linked ubiquitination"/>
    <property type="evidence" value="ECO:0007669"/>
    <property type="project" value="TreeGrafter"/>
</dbReference>
<organism evidence="4 5">
    <name type="scientific">Parthenolecanium corni</name>
    <dbReference type="NCBI Taxonomy" id="536013"/>
    <lineage>
        <taxon>Eukaryota</taxon>
        <taxon>Metazoa</taxon>
        <taxon>Ecdysozoa</taxon>
        <taxon>Arthropoda</taxon>
        <taxon>Hexapoda</taxon>
        <taxon>Insecta</taxon>
        <taxon>Pterygota</taxon>
        <taxon>Neoptera</taxon>
        <taxon>Paraneoptera</taxon>
        <taxon>Hemiptera</taxon>
        <taxon>Sternorrhyncha</taxon>
        <taxon>Coccoidea</taxon>
        <taxon>Coccidae</taxon>
        <taxon>Parthenolecanium</taxon>
    </lineage>
</organism>
<gene>
    <name evidence="4" type="ORF">V9T40_001116</name>
</gene>
<dbReference type="PANTHER" id="PTHR24171">
    <property type="entry name" value="ANKYRIN REPEAT DOMAIN-CONTAINING PROTEIN 39-RELATED"/>
    <property type="match status" value="1"/>
</dbReference>
<dbReference type="Pfam" id="PF12796">
    <property type="entry name" value="Ank_2"/>
    <property type="match status" value="2"/>
</dbReference>
<dbReference type="PRINTS" id="PR01415">
    <property type="entry name" value="ANKYRIN"/>
</dbReference>
<dbReference type="GO" id="GO:0031436">
    <property type="term" value="C:BRCA1-BARD1 complex"/>
    <property type="evidence" value="ECO:0007669"/>
    <property type="project" value="TreeGrafter"/>
</dbReference>
<feature type="repeat" description="ANK" evidence="3">
    <location>
        <begin position="94"/>
        <end position="126"/>
    </location>
</feature>
<dbReference type="AlphaFoldDB" id="A0AAN9TAT1"/>
<evidence type="ECO:0000256" key="2">
    <source>
        <dbReference type="ARBA" id="ARBA00023043"/>
    </source>
</evidence>
<keyword evidence="2 3" id="KW-0040">ANK repeat</keyword>
<dbReference type="InterPro" id="IPR036770">
    <property type="entry name" value="Ankyrin_rpt-contain_sf"/>
</dbReference>
<accession>A0AAN9TAT1</accession>
<keyword evidence="5" id="KW-1185">Reference proteome</keyword>
<dbReference type="Gene3D" id="1.25.40.20">
    <property type="entry name" value="Ankyrin repeat-containing domain"/>
    <property type="match status" value="2"/>
</dbReference>
<reference evidence="4 5" key="1">
    <citation type="submission" date="2024-03" db="EMBL/GenBank/DDBJ databases">
        <title>Adaptation during the transition from Ophiocordyceps entomopathogen to insect associate is accompanied by gene loss and intensified selection.</title>
        <authorList>
            <person name="Ward C.M."/>
            <person name="Onetto C.A."/>
            <person name="Borneman A.R."/>
        </authorList>
    </citation>
    <scope>NUCLEOTIDE SEQUENCE [LARGE SCALE GENOMIC DNA]</scope>
    <source>
        <strain evidence="4">AWRI1</strain>
        <tissue evidence="4">Single Adult Female</tissue>
    </source>
</reference>
<dbReference type="PANTHER" id="PTHR24171:SF8">
    <property type="entry name" value="BRCA1-ASSOCIATED RING DOMAIN PROTEIN 1"/>
    <property type="match status" value="1"/>
</dbReference>
<comment type="caution">
    <text evidence="4">The sequence shown here is derived from an EMBL/GenBank/DDBJ whole genome shotgun (WGS) entry which is preliminary data.</text>
</comment>
<sequence>MYACTYCQEHIVELLVSCIPSCVYSVDAQSQTPLIVAAKSGNLNIVKMVAQPELLDCKDERGCSALFYAVYYGHMDIIYYLVKCGADVNVRDYNSQTVLMTAVQNGSENVVALLLALGAKTELVTKDTGLRAIDLAQQLKLLQLIILLSVSSGEYMLCSAIM</sequence>
<dbReference type="GO" id="GO:0070531">
    <property type="term" value="C:BRCA1-A complex"/>
    <property type="evidence" value="ECO:0007669"/>
    <property type="project" value="TreeGrafter"/>
</dbReference>